<dbReference type="GO" id="GO:0043420">
    <property type="term" value="P:anthranilate metabolic process"/>
    <property type="evidence" value="ECO:0007669"/>
    <property type="project" value="TreeGrafter"/>
</dbReference>
<dbReference type="InterPro" id="IPR015422">
    <property type="entry name" value="PyrdxlP-dep_Trfase_small"/>
</dbReference>
<dbReference type="SUPFAM" id="SSF53383">
    <property type="entry name" value="PLP-dependent transferases"/>
    <property type="match status" value="1"/>
</dbReference>
<reference evidence="4 5" key="1">
    <citation type="submission" date="2020-07" db="EMBL/GenBank/DDBJ databases">
        <title>Exploring microbial biodiversity for novel pathways involved in the catabolism of aromatic compounds derived from lignin.</title>
        <authorList>
            <person name="Elkins J."/>
        </authorList>
    </citation>
    <scope>NUCLEOTIDE SEQUENCE [LARGE SCALE GENOMIC DNA]</scope>
    <source>
        <strain evidence="4 5">H2C3B</strain>
    </source>
</reference>
<dbReference type="PANTHER" id="PTHR14084:SF0">
    <property type="entry name" value="KYNURENINASE"/>
    <property type="match status" value="1"/>
</dbReference>
<dbReference type="Proteomes" id="UP000572540">
    <property type="component" value="Unassembled WGS sequence"/>
</dbReference>
<dbReference type="InterPro" id="IPR015424">
    <property type="entry name" value="PyrdxlP-dep_Trfase"/>
</dbReference>
<keyword evidence="1" id="KW-0662">Pyridine nucleotide biosynthesis</keyword>
<dbReference type="GO" id="GO:0030429">
    <property type="term" value="F:kynureninase activity"/>
    <property type="evidence" value="ECO:0007669"/>
    <property type="project" value="InterPro"/>
</dbReference>
<comment type="caution">
    <text evidence="4">The sequence shown here is derived from an EMBL/GenBank/DDBJ whole genome shotgun (WGS) entry which is preliminary data.</text>
</comment>
<keyword evidence="2" id="KW-0378">Hydrolase</keyword>
<dbReference type="Gene3D" id="3.40.640.10">
    <property type="entry name" value="Type I PLP-dependent aspartate aminotransferase-like (Major domain)"/>
    <property type="match status" value="1"/>
</dbReference>
<name>A0A7Y9WEJ4_9BURK</name>
<dbReference type="GO" id="GO:0009435">
    <property type="term" value="P:NAD+ biosynthetic process"/>
    <property type="evidence" value="ECO:0007669"/>
    <property type="project" value="InterPro"/>
</dbReference>
<dbReference type="Pfam" id="PF22580">
    <property type="entry name" value="KYNU_C"/>
    <property type="match status" value="1"/>
</dbReference>
<evidence type="ECO:0000313" key="4">
    <source>
        <dbReference type="EMBL" id="NYH19262.1"/>
    </source>
</evidence>
<gene>
    <name evidence="4" type="ORF">GGD41_006490</name>
</gene>
<dbReference type="GO" id="GO:0005737">
    <property type="term" value="C:cytoplasm"/>
    <property type="evidence" value="ECO:0007669"/>
    <property type="project" value="InterPro"/>
</dbReference>
<dbReference type="InterPro" id="IPR015421">
    <property type="entry name" value="PyrdxlP-dep_Trfase_major"/>
</dbReference>
<evidence type="ECO:0000313" key="5">
    <source>
        <dbReference type="Proteomes" id="UP000572540"/>
    </source>
</evidence>
<accession>A0A7Y9WEJ4</accession>
<sequence>MRQPLTGWHGHSKPFEFTHDYAPHPGIDRMLTGTAPQLGVIALESALEAFDGVDLDVLRDKSVALGNLFIELTDQELKGLGCTLASPRDAEQRGSQVSLGHAEGYAIMQALIARNVIGDFRAPDILRFGFAPLYVRYVDIWDTIAQLKDIISSDAWNTDEFKARKSVT</sequence>
<evidence type="ECO:0000256" key="3">
    <source>
        <dbReference type="ARBA" id="ARBA00022898"/>
    </source>
</evidence>
<dbReference type="GO" id="GO:0019441">
    <property type="term" value="P:L-tryptophan catabolic process to kynurenine"/>
    <property type="evidence" value="ECO:0007669"/>
    <property type="project" value="TreeGrafter"/>
</dbReference>
<keyword evidence="3" id="KW-0663">Pyridoxal phosphate</keyword>
<dbReference type="PANTHER" id="PTHR14084">
    <property type="entry name" value="KYNURENINASE"/>
    <property type="match status" value="1"/>
</dbReference>
<dbReference type="InterPro" id="IPR010111">
    <property type="entry name" value="Kynureninase"/>
</dbReference>
<organism evidence="4 5">
    <name type="scientific">Paraburkholderia bryophila</name>
    <dbReference type="NCBI Taxonomy" id="420952"/>
    <lineage>
        <taxon>Bacteria</taxon>
        <taxon>Pseudomonadati</taxon>
        <taxon>Pseudomonadota</taxon>
        <taxon>Betaproteobacteria</taxon>
        <taxon>Burkholderiales</taxon>
        <taxon>Burkholderiaceae</taxon>
        <taxon>Paraburkholderia</taxon>
    </lineage>
</organism>
<evidence type="ECO:0000256" key="1">
    <source>
        <dbReference type="ARBA" id="ARBA00022642"/>
    </source>
</evidence>
<dbReference type="Gene3D" id="3.90.1150.10">
    <property type="entry name" value="Aspartate Aminotransferase, domain 1"/>
    <property type="match status" value="1"/>
</dbReference>
<protein>
    <submittedName>
        <fullName evidence="4">Kynureninase</fullName>
    </submittedName>
</protein>
<proteinExistence type="predicted"/>
<dbReference type="AlphaFoldDB" id="A0A7Y9WEJ4"/>
<dbReference type="GO" id="GO:0030170">
    <property type="term" value="F:pyridoxal phosphate binding"/>
    <property type="evidence" value="ECO:0007669"/>
    <property type="project" value="InterPro"/>
</dbReference>
<dbReference type="EMBL" id="JACCAU010000001">
    <property type="protein sequence ID" value="NYH19262.1"/>
    <property type="molecule type" value="Genomic_DNA"/>
</dbReference>
<evidence type="ECO:0000256" key="2">
    <source>
        <dbReference type="ARBA" id="ARBA00022801"/>
    </source>
</evidence>